<keyword evidence="3" id="KW-0645">Protease</keyword>
<dbReference type="STRING" id="47312.SAMN04489765_1432"/>
<feature type="transmembrane region" description="Helical" evidence="1">
    <location>
        <begin position="26"/>
        <end position="44"/>
    </location>
</feature>
<name>A0A1H1CY61_9ACTN</name>
<feature type="domain" description="CAAX prenyl protease 2/Lysostaphin resistance protein A-like" evidence="2">
    <location>
        <begin position="127"/>
        <end position="240"/>
    </location>
</feature>
<proteinExistence type="predicted"/>
<dbReference type="InterPro" id="IPR015837">
    <property type="entry name" value="UCP026622_CAAX_protease"/>
</dbReference>
<keyword evidence="1" id="KW-1133">Transmembrane helix</keyword>
<evidence type="ECO:0000313" key="3">
    <source>
        <dbReference type="EMBL" id="SDQ68949.1"/>
    </source>
</evidence>
<dbReference type="EMBL" id="FNLF01000002">
    <property type="protein sequence ID" value="SDQ68949.1"/>
    <property type="molecule type" value="Genomic_DNA"/>
</dbReference>
<keyword evidence="1" id="KW-0472">Membrane</keyword>
<feature type="transmembrane region" description="Helical" evidence="1">
    <location>
        <begin position="160"/>
        <end position="177"/>
    </location>
</feature>
<accession>A0A1H1CY61</accession>
<sequence length="254" mass="26575">MDRVTTAQTSAPDHSALRSAVSGARAIVDVGVVVAVLVATNLVAHFTGSWAALLAVPVSAVLLIGIARHRGLDWHELGLGREHWRSGAKYAAAAVFVVATVIVVGALLPVTRGLFLNDRYATFSTAIIASMVIIPLQTVIPEELAFRGALHGTLSRAMHFRWVVVTGSLLFGFWHIASSLGLTSGNAGLTKILGAGPLAQFAGIAGAVIATAFAGWVFTWLRSRSGSLIAPIALHWCLNGAGALAAAFAWQLLR</sequence>
<feature type="transmembrane region" description="Helical" evidence="1">
    <location>
        <begin position="50"/>
        <end position="67"/>
    </location>
</feature>
<evidence type="ECO:0000259" key="2">
    <source>
        <dbReference type="Pfam" id="PF02517"/>
    </source>
</evidence>
<dbReference type="InterPro" id="IPR003675">
    <property type="entry name" value="Rce1/LyrA-like_dom"/>
</dbReference>
<gene>
    <name evidence="3" type="ORF">SAMN04489765_1432</name>
</gene>
<dbReference type="Pfam" id="PF02517">
    <property type="entry name" value="Rce1-like"/>
    <property type="match status" value="1"/>
</dbReference>
<dbReference type="GO" id="GO:0006508">
    <property type="term" value="P:proteolysis"/>
    <property type="evidence" value="ECO:0007669"/>
    <property type="project" value="UniProtKB-KW"/>
</dbReference>
<organism evidence="3 4">
    <name type="scientific">Tsukamurella pulmonis</name>
    <dbReference type="NCBI Taxonomy" id="47312"/>
    <lineage>
        <taxon>Bacteria</taxon>
        <taxon>Bacillati</taxon>
        <taxon>Actinomycetota</taxon>
        <taxon>Actinomycetes</taxon>
        <taxon>Mycobacteriales</taxon>
        <taxon>Tsukamurellaceae</taxon>
        <taxon>Tsukamurella</taxon>
    </lineage>
</organism>
<feature type="transmembrane region" description="Helical" evidence="1">
    <location>
        <begin position="120"/>
        <end position="140"/>
    </location>
</feature>
<evidence type="ECO:0000313" key="4">
    <source>
        <dbReference type="Proteomes" id="UP000183053"/>
    </source>
</evidence>
<keyword evidence="4" id="KW-1185">Reference proteome</keyword>
<dbReference type="RefSeq" id="WP_082756604.1">
    <property type="nucleotide sequence ID" value="NZ_AP025457.1"/>
</dbReference>
<dbReference type="Proteomes" id="UP000183053">
    <property type="component" value="Unassembled WGS sequence"/>
</dbReference>
<protein>
    <submittedName>
        <fullName evidence="3">CAAX protease self-immunity</fullName>
    </submittedName>
</protein>
<dbReference type="PIRSF" id="PIRSF026622">
    <property type="entry name" value="Proteas_026622"/>
    <property type="match status" value="1"/>
</dbReference>
<feature type="transmembrane region" description="Helical" evidence="1">
    <location>
        <begin position="88"/>
        <end position="108"/>
    </location>
</feature>
<reference evidence="4" key="1">
    <citation type="submission" date="2016-10" db="EMBL/GenBank/DDBJ databases">
        <authorList>
            <person name="Varghese N."/>
            <person name="Submissions S."/>
        </authorList>
    </citation>
    <scope>NUCLEOTIDE SEQUENCE [LARGE SCALE GENOMIC DNA]</scope>
    <source>
        <strain evidence="4">DSM 44142</strain>
    </source>
</reference>
<feature type="transmembrane region" description="Helical" evidence="1">
    <location>
        <begin position="197"/>
        <end position="221"/>
    </location>
</feature>
<feature type="transmembrane region" description="Helical" evidence="1">
    <location>
        <begin position="233"/>
        <end position="253"/>
    </location>
</feature>
<evidence type="ECO:0000256" key="1">
    <source>
        <dbReference type="SAM" id="Phobius"/>
    </source>
</evidence>
<dbReference type="OrthoDB" id="3291654at2"/>
<keyword evidence="3" id="KW-0378">Hydrolase</keyword>
<dbReference type="GO" id="GO:0004175">
    <property type="term" value="F:endopeptidase activity"/>
    <property type="evidence" value="ECO:0007669"/>
    <property type="project" value="UniProtKB-ARBA"/>
</dbReference>
<dbReference type="GO" id="GO:0080120">
    <property type="term" value="P:CAAX-box protein maturation"/>
    <property type="evidence" value="ECO:0007669"/>
    <property type="project" value="UniProtKB-ARBA"/>
</dbReference>
<keyword evidence="1" id="KW-0812">Transmembrane</keyword>
<dbReference type="AlphaFoldDB" id="A0A1H1CY61"/>